<dbReference type="Proteomes" id="UP001283361">
    <property type="component" value="Unassembled WGS sequence"/>
</dbReference>
<evidence type="ECO:0000313" key="2">
    <source>
        <dbReference type="Proteomes" id="UP001283361"/>
    </source>
</evidence>
<reference evidence="1" key="1">
    <citation type="journal article" date="2023" name="G3 (Bethesda)">
        <title>A reference genome for the long-term kleptoplast-retaining sea slug Elysia crispata morphotype clarki.</title>
        <authorList>
            <person name="Eastman K.E."/>
            <person name="Pendleton A.L."/>
            <person name="Shaikh M.A."/>
            <person name="Suttiyut T."/>
            <person name="Ogas R."/>
            <person name="Tomko P."/>
            <person name="Gavelis G."/>
            <person name="Widhalm J.R."/>
            <person name="Wisecaver J.H."/>
        </authorList>
    </citation>
    <scope>NUCLEOTIDE SEQUENCE</scope>
    <source>
        <strain evidence="1">ECLA1</strain>
    </source>
</reference>
<name>A0AAE1D8C2_9GAST</name>
<protein>
    <submittedName>
        <fullName evidence="1">Uncharacterized protein</fullName>
    </submittedName>
</protein>
<accession>A0AAE1D8C2</accession>
<organism evidence="1 2">
    <name type="scientific">Elysia crispata</name>
    <name type="common">lettuce slug</name>
    <dbReference type="NCBI Taxonomy" id="231223"/>
    <lineage>
        <taxon>Eukaryota</taxon>
        <taxon>Metazoa</taxon>
        <taxon>Spiralia</taxon>
        <taxon>Lophotrochozoa</taxon>
        <taxon>Mollusca</taxon>
        <taxon>Gastropoda</taxon>
        <taxon>Heterobranchia</taxon>
        <taxon>Euthyneura</taxon>
        <taxon>Panpulmonata</taxon>
        <taxon>Sacoglossa</taxon>
        <taxon>Placobranchoidea</taxon>
        <taxon>Plakobranchidae</taxon>
        <taxon>Elysia</taxon>
    </lineage>
</organism>
<proteinExistence type="predicted"/>
<sequence>MRYKLASQGRLLASISSALIKPGCKPYSVGGHGKPSEHASVISWGQLVITTPYRSRAGEPSVFHQLKHRGLCLTRGCCDISQGSVARPD</sequence>
<keyword evidence="2" id="KW-1185">Reference proteome</keyword>
<dbReference type="AlphaFoldDB" id="A0AAE1D8C2"/>
<gene>
    <name evidence="1" type="ORF">RRG08_022419</name>
</gene>
<comment type="caution">
    <text evidence="1">The sequence shown here is derived from an EMBL/GenBank/DDBJ whole genome shotgun (WGS) entry which is preliminary data.</text>
</comment>
<dbReference type="EMBL" id="JAWDGP010004927">
    <property type="protein sequence ID" value="KAK3761012.1"/>
    <property type="molecule type" value="Genomic_DNA"/>
</dbReference>
<evidence type="ECO:0000313" key="1">
    <source>
        <dbReference type="EMBL" id="KAK3761012.1"/>
    </source>
</evidence>